<dbReference type="PANTHER" id="PTHR33392:SF6">
    <property type="entry name" value="POLYISOPRENYL-TEICHOIC ACID--PEPTIDOGLYCAN TEICHOIC ACID TRANSFERASE TAGU"/>
    <property type="match status" value="1"/>
</dbReference>
<dbReference type="PATRIC" id="fig|408015.6.peg.1861"/>
<evidence type="ECO:0000256" key="3">
    <source>
        <dbReference type="SAM" id="SignalP"/>
    </source>
</evidence>
<dbReference type="NCBIfam" id="TIGR00350">
    <property type="entry name" value="lytR_cpsA_psr"/>
    <property type="match status" value="1"/>
</dbReference>
<reference evidence="5" key="1">
    <citation type="submission" date="2019-08" db="EMBL/GenBank/DDBJ databases">
        <title>Complete genome sequence of a mangrove-derived Streptomyces xiamenensis.</title>
        <authorList>
            <person name="Xu J."/>
        </authorList>
    </citation>
    <scope>NUCLEOTIDE SEQUENCE</scope>
    <source>
        <strain evidence="5">318</strain>
    </source>
</reference>
<dbReference type="EMBL" id="CP009922">
    <property type="protein sequence ID" value="AKG43212.1"/>
    <property type="molecule type" value="Genomic_DNA"/>
</dbReference>
<dbReference type="Proteomes" id="UP000034034">
    <property type="component" value="Chromosome"/>
</dbReference>
<organism evidence="5 6">
    <name type="scientific">Streptomyces xiamenensis</name>
    <dbReference type="NCBI Taxonomy" id="408015"/>
    <lineage>
        <taxon>Bacteria</taxon>
        <taxon>Bacillati</taxon>
        <taxon>Actinomycetota</taxon>
        <taxon>Actinomycetes</taxon>
        <taxon>Kitasatosporales</taxon>
        <taxon>Streptomycetaceae</taxon>
        <taxon>Streptomyces</taxon>
    </lineage>
</organism>
<comment type="similarity">
    <text evidence="1">Belongs to the LytR/CpsA/Psr (LCP) family.</text>
</comment>
<dbReference type="Pfam" id="PF03816">
    <property type="entry name" value="LytR_cpsA_psr"/>
    <property type="match status" value="1"/>
</dbReference>
<dbReference type="KEGG" id="sxi:SXIM_18280"/>
<evidence type="ECO:0000313" key="6">
    <source>
        <dbReference type="Proteomes" id="UP000034034"/>
    </source>
</evidence>
<dbReference type="STRING" id="408015.SXIM_18280"/>
<evidence type="ECO:0000256" key="2">
    <source>
        <dbReference type="SAM" id="MobiDB-lite"/>
    </source>
</evidence>
<accession>A0A0F7FSU2</accession>
<dbReference type="Gene3D" id="3.40.630.190">
    <property type="entry name" value="LCP protein"/>
    <property type="match status" value="1"/>
</dbReference>
<evidence type="ECO:0000313" key="5">
    <source>
        <dbReference type="EMBL" id="AKG43212.1"/>
    </source>
</evidence>
<keyword evidence="6" id="KW-1185">Reference proteome</keyword>
<gene>
    <name evidence="5" type="ORF">SXIM_18280</name>
</gene>
<dbReference type="AlphaFoldDB" id="A0A0F7FSU2"/>
<feature type="domain" description="Cell envelope-related transcriptional attenuator" evidence="4">
    <location>
        <begin position="83"/>
        <end position="223"/>
    </location>
</feature>
<feature type="region of interest" description="Disordered" evidence="2">
    <location>
        <begin position="310"/>
        <end position="331"/>
    </location>
</feature>
<dbReference type="InterPro" id="IPR004474">
    <property type="entry name" value="LytR_CpsA_psr"/>
</dbReference>
<evidence type="ECO:0000259" key="4">
    <source>
        <dbReference type="Pfam" id="PF03816"/>
    </source>
</evidence>
<dbReference type="HOGENOM" id="CLU_016455_0_1_11"/>
<keyword evidence="3" id="KW-0732">Signal</keyword>
<name>A0A0F7FSU2_9ACTN</name>
<feature type="compositionally biased region" description="Low complexity" evidence="2">
    <location>
        <begin position="313"/>
        <end position="325"/>
    </location>
</feature>
<evidence type="ECO:0000256" key="1">
    <source>
        <dbReference type="ARBA" id="ARBA00006068"/>
    </source>
</evidence>
<sequence>MRFRIAATLAALLLTISGVGHAVVSKVENGVERVDPFAGLRDQDRPDGDPGLNLLVIGTDTRDGLTDEERRAYHLGGEGCHCADSIMLVHLSATGDRASIVSLPRDTLTALPEPAKLNAALSQGGPELMVSAVENLTDLRIDHYLEVNFVSFMRAVDAVGGVEVCTPRPLQDEKSGLDLPAGTSTLTGGEALQYARARTVDPTADFGRMQRQQRLLAALATKALATPARIPATAEALLTSVRADSGFGAQEMLDLAEILAGPNRTTIDYASVPVADRDHTHPDLGSTVLWNEREAAALFTTLKKDLPLPIPKTPTAATTHPTQPANDTLCE</sequence>
<dbReference type="PANTHER" id="PTHR33392">
    <property type="entry name" value="POLYISOPRENYL-TEICHOIC ACID--PEPTIDOGLYCAN TEICHOIC ACID TRANSFERASE TAGU"/>
    <property type="match status" value="1"/>
</dbReference>
<dbReference type="InterPro" id="IPR050922">
    <property type="entry name" value="LytR/CpsA/Psr_CW_biosynth"/>
</dbReference>
<feature type="signal peptide" evidence="3">
    <location>
        <begin position="1"/>
        <end position="22"/>
    </location>
</feature>
<protein>
    <submittedName>
        <fullName evidence="5">LytR family transcriptional regulator</fullName>
    </submittedName>
</protein>
<feature type="chain" id="PRO_5002515658" evidence="3">
    <location>
        <begin position="23"/>
        <end position="331"/>
    </location>
</feature>
<proteinExistence type="inferred from homology"/>